<dbReference type="GO" id="GO:0003677">
    <property type="term" value="F:DNA binding"/>
    <property type="evidence" value="ECO:0007669"/>
    <property type="project" value="UniProtKB-KW"/>
</dbReference>
<name>A0A1W2DE04_9HYPH</name>
<organism evidence="2 3">
    <name type="scientific">Fulvimarina manganoxydans</name>
    <dbReference type="NCBI Taxonomy" id="937218"/>
    <lineage>
        <taxon>Bacteria</taxon>
        <taxon>Pseudomonadati</taxon>
        <taxon>Pseudomonadota</taxon>
        <taxon>Alphaproteobacteria</taxon>
        <taxon>Hyphomicrobiales</taxon>
        <taxon>Aurantimonadaceae</taxon>
        <taxon>Fulvimarina</taxon>
    </lineage>
</organism>
<dbReference type="OrthoDB" id="3174593at2"/>
<dbReference type="PANTHER" id="PTHR36924">
    <property type="entry name" value="ANTITOXIN HIGA-1"/>
    <property type="match status" value="1"/>
</dbReference>
<accession>A0A1W2DE04</accession>
<proteinExistence type="predicted"/>
<evidence type="ECO:0000313" key="3">
    <source>
        <dbReference type="Proteomes" id="UP000192656"/>
    </source>
</evidence>
<dbReference type="EMBL" id="FWXR01000014">
    <property type="protein sequence ID" value="SMC95720.1"/>
    <property type="molecule type" value="Genomic_DNA"/>
</dbReference>
<dbReference type="SUPFAM" id="SSF47413">
    <property type="entry name" value="lambda repressor-like DNA-binding domains"/>
    <property type="match status" value="1"/>
</dbReference>
<gene>
    <name evidence="2" type="ORF">SAMN06297251_11467</name>
</gene>
<dbReference type="AlphaFoldDB" id="A0A1W2DE04"/>
<dbReference type="RefSeq" id="WP_139798408.1">
    <property type="nucleotide sequence ID" value="NZ_FWXR01000014.1"/>
</dbReference>
<dbReference type="PANTHER" id="PTHR36924:SF1">
    <property type="entry name" value="ANTITOXIN HIGA-1"/>
    <property type="match status" value="1"/>
</dbReference>
<sequence>MRQLVDEETPLTVDVALRLARLFGTVPEFWMNFQTHYDLETAEKKLSKDLEAIKPLPKQDAA</sequence>
<keyword evidence="1" id="KW-0238">DNA-binding</keyword>
<dbReference type="Gene3D" id="1.10.260.40">
    <property type="entry name" value="lambda repressor-like DNA-binding domains"/>
    <property type="match status" value="1"/>
</dbReference>
<dbReference type="Proteomes" id="UP000192656">
    <property type="component" value="Unassembled WGS sequence"/>
</dbReference>
<dbReference type="InterPro" id="IPR013430">
    <property type="entry name" value="Toxin_antidote_HigA"/>
</dbReference>
<dbReference type="InterPro" id="IPR010982">
    <property type="entry name" value="Lambda_DNA-bd_dom_sf"/>
</dbReference>
<evidence type="ECO:0000313" key="2">
    <source>
        <dbReference type="EMBL" id="SMC95720.1"/>
    </source>
</evidence>
<dbReference type="NCBIfam" id="TIGR02607">
    <property type="entry name" value="antidote_HigA"/>
    <property type="match status" value="1"/>
</dbReference>
<evidence type="ECO:0000256" key="1">
    <source>
        <dbReference type="ARBA" id="ARBA00023125"/>
    </source>
</evidence>
<reference evidence="2 3" key="1">
    <citation type="submission" date="2017-04" db="EMBL/GenBank/DDBJ databases">
        <authorList>
            <person name="Afonso C.L."/>
            <person name="Miller P.J."/>
            <person name="Scott M.A."/>
            <person name="Spackman E."/>
            <person name="Goraichik I."/>
            <person name="Dimitrov K.M."/>
            <person name="Suarez D.L."/>
            <person name="Swayne D.E."/>
        </authorList>
    </citation>
    <scope>NUCLEOTIDE SEQUENCE [LARGE SCALE GENOMIC DNA]</scope>
    <source>
        <strain evidence="2 3">CGMCC 1.10972</strain>
    </source>
</reference>
<dbReference type="STRING" id="937218.SAMN06297251_11467"/>
<keyword evidence="3" id="KW-1185">Reference proteome</keyword>
<protein>
    <submittedName>
        <fullName evidence="2">Addiction module antidote protein, HigA family</fullName>
    </submittedName>
</protein>